<evidence type="ECO:0000256" key="4">
    <source>
        <dbReference type="ARBA" id="ARBA00022741"/>
    </source>
</evidence>
<feature type="transmembrane region" description="Helical" evidence="9">
    <location>
        <begin position="1387"/>
        <end position="1410"/>
    </location>
</feature>
<dbReference type="InterPro" id="IPR003593">
    <property type="entry name" value="AAA+_ATPase"/>
</dbReference>
<dbReference type="OrthoDB" id="66620at2759"/>
<dbReference type="InterPro" id="IPR003439">
    <property type="entry name" value="ABC_transporter-like_ATP-bd"/>
</dbReference>
<feature type="transmembrane region" description="Helical" evidence="9">
    <location>
        <begin position="759"/>
        <end position="784"/>
    </location>
</feature>
<keyword evidence="2" id="KW-0813">Transport</keyword>
<feature type="compositionally biased region" description="Low complexity" evidence="8">
    <location>
        <begin position="573"/>
        <end position="582"/>
    </location>
</feature>
<evidence type="ECO:0000256" key="5">
    <source>
        <dbReference type="ARBA" id="ARBA00022840"/>
    </source>
</evidence>
<dbReference type="GO" id="GO:0005524">
    <property type="term" value="F:ATP binding"/>
    <property type="evidence" value="ECO:0007669"/>
    <property type="project" value="UniProtKB-KW"/>
</dbReference>
<dbReference type="FunFam" id="3.40.50.300:FF:002930">
    <property type="entry name" value="ABC transporter family protein"/>
    <property type="match status" value="1"/>
</dbReference>
<feature type="transmembrane region" description="Helical" evidence="9">
    <location>
        <begin position="646"/>
        <end position="667"/>
    </location>
</feature>
<dbReference type="VEuPathDB" id="FungiDB:I303_02452"/>
<evidence type="ECO:0000256" key="7">
    <source>
        <dbReference type="ARBA" id="ARBA00023136"/>
    </source>
</evidence>
<feature type="transmembrane region" description="Helical" evidence="9">
    <location>
        <begin position="796"/>
        <end position="818"/>
    </location>
</feature>
<evidence type="ECO:0000256" key="3">
    <source>
        <dbReference type="ARBA" id="ARBA00022692"/>
    </source>
</evidence>
<feature type="transmembrane region" description="Helical" evidence="9">
    <location>
        <begin position="1276"/>
        <end position="1294"/>
    </location>
</feature>
<feature type="domain" description="ABC transporter" evidence="10">
    <location>
        <begin position="931"/>
        <end position="1186"/>
    </location>
</feature>
<gene>
    <name evidence="11" type="ORF">I303_02452</name>
</gene>
<feature type="compositionally biased region" description="Low complexity" evidence="8">
    <location>
        <begin position="321"/>
        <end position="333"/>
    </location>
</feature>
<dbReference type="SMART" id="SM00382">
    <property type="entry name" value="AAA"/>
    <property type="match status" value="2"/>
</dbReference>
<feature type="transmembrane region" description="Helical" evidence="9">
    <location>
        <begin position="1353"/>
        <end position="1375"/>
    </location>
</feature>
<feature type="compositionally biased region" description="Polar residues" evidence="8">
    <location>
        <begin position="32"/>
        <end position="44"/>
    </location>
</feature>
<dbReference type="Pfam" id="PF01061">
    <property type="entry name" value="ABC2_membrane"/>
    <property type="match status" value="2"/>
</dbReference>
<keyword evidence="5" id="KW-0067">ATP-binding</keyword>
<dbReference type="GO" id="GO:0016020">
    <property type="term" value="C:membrane"/>
    <property type="evidence" value="ECO:0007669"/>
    <property type="project" value="UniProtKB-SubCell"/>
</dbReference>
<dbReference type="PROSITE" id="PS50893">
    <property type="entry name" value="ABC_TRANSPORTER_2"/>
    <property type="match status" value="2"/>
</dbReference>
<feature type="region of interest" description="Disordered" evidence="8">
    <location>
        <begin position="1224"/>
        <end position="1246"/>
    </location>
</feature>
<evidence type="ECO:0000259" key="10">
    <source>
        <dbReference type="PROSITE" id="PS50893"/>
    </source>
</evidence>
<keyword evidence="7 9" id="KW-0472">Membrane</keyword>
<dbReference type="Pfam" id="PF00005">
    <property type="entry name" value="ABC_tran"/>
    <property type="match status" value="2"/>
</dbReference>
<feature type="transmembrane region" description="Helical" evidence="9">
    <location>
        <begin position="726"/>
        <end position="747"/>
    </location>
</feature>
<protein>
    <submittedName>
        <fullName evidence="11">ABC transporter</fullName>
    </submittedName>
</protein>
<dbReference type="InterPro" id="IPR013525">
    <property type="entry name" value="ABC2_TM"/>
</dbReference>
<organism evidence="11">
    <name type="scientific">Kwoniella dejecticola CBS 10117</name>
    <dbReference type="NCBI Taxonomy" id="1296121"/>
    <lineage>
        <taxon>Eukaryota</taxon>
        <taxon>Fungi</taxon>
        <taxon>Dikarya</taxon>
        <taxon>Basidiomycota</taxon>
        <taxon>Agaricomycotina</taxon>
        <taxon>Tremellomycetes</taxon>
        <taxon>Tremellales</taxon>
        <taxon>Cryptococcaceae</taxon>
        <taxon>Kwoniella</taxon>
    </lineage>
</organism>
<proteinExistence type="predicted"/>
<feature type="region of interest" description="Disordered" evidence="8">
    <location>
        <begin position="1"/>
        <end position="108"/>
    </location>
</feature>
<evidence type="ECO:0000256" key="8">
    <source>
        <dbReference type="SAM" id="MobiDB-lite"/>
    </source>
</evidence>
<comment type="subcellular location">
    <subcellularLocation>
        <location evidence="1">Membrane</location>
        <topology evidence="1">Multi-pass membrane protein</topology>
    </subcellularLocation>
</comment>
<dbReference type="GO" id="GO:0140359">
    <property type="term" value="F:ABC-type transporter activity"/>
    <property type="evidence" value="ECO:0007669"/>
    <property type="project" value="InterPro"/>
</dbReference>
<dbReference type="InterPro" id="IPR017871">
    <property type="entry name" value="ABC_transporter-like_CS"/>
</dbReference>
<dbReference type="EMBL" id="KI894029">
    <property type="protein sequence ID" value="OBR86445.1"/>
    <property type="molecule type" value="Genomic_DNA"/>
</dbReference>
<dbReference type="Pfam" id="PF19055">
    <property type="entry name" value="ABC2_membrane_7"/>
    <property type="match status" value="1"/>
</dbReference>
<evidence type="ECO:0000256" key="1">
    <source>
        <dbReference type="ARBA" id="ARBA00004141"/>
    </source>
</evidence>
<feature type="region of interest" description="Disordered" evidence="8">
    <location>
        <begin position="320"/>
        <end position="348"/>
    </location>
</feature>
<dbReference type="InterPro" id="IPR050352">
    <property type="entry name" value="ABCG_transporters"/>
</dbReference>
<keyword evidence="6 9" id="KW-1133">Transmembrane helix</keyword>
<dbReference type="InterPro" id="IPR043926">
    <property type="entry name" value="ABCG_dom"/>
</dbReference>
<feature type="transmembrane region" description="Helical" evidence="9">
    <location>
        <begin position="1417"/>
        <end position="1441"/>
    </location>
</feature>
<keyword evidence="3 9" id="KW-0812">Transmembrane</keyword>
<feature type="transmembrane region" description="Helical" evidence="9">
    <location>
        <begin position="1314"/>
        <end position="1332"/>
    </location>
</feature>
<reference evidence="11" key="1">
    <citation type="submission" date="2013-07" db="EMBL/GenBank/DDBJ databases">
        <title>The Genome Sequence of Cryptococcus dejecticola CBS10117.</title>
        <authorList>
            <consortium name="The Broad Institute Genome Sequencing Platform"/>
            <person name="Cuomo C."/>
            <person name="Litvintseva A."/>
            <person name="Chen Y."/>
            <person name="Heitman J."/>
            <person name="Sun S."/>
            <person name="Springer D."/>
            <person name="Dromer F."/>
            <person name="Young S.K."/>
            <person name="Zeng Q."/>
            <person name="Gargeya S."/>
            <person name="Fitzgerald M."/>
            <person name="Abouelleil A."/>
            <person name="Alvarado L."/>
            <person name="Berlin A.M."/>
            <person name="Chapman S.B."/>
            <person name="Dewar J."/>
            <person name="Goldberg J."/>
            <person name="Griggs A."/>
            <person name="Gujja S."/>
            <person name="Hansen M."/>
            <person name="Howarth C."/>
            <person name="Imamovic A."/>
            <person name="Larimer J."/>
            <person name="McCowan C."/>
            <person name="Murphy C."/>
            <person name="Pearson M."/>
            <person name="Priest M."/>
            <person name="Roberts A."/>
            <person name="Saif S."/>
            <person name="Shea T."/>
            <person name="Sykes S."/>
            <person name="Wortman J."/>
            <person name="Nusbaum C."/>
            <person name="Birren B."/>
        </authorList>
    </citation>
    <scope>NUCLEOTIDE SEQUENCE [LARGE SCALE GENOMIC DNA]</scope>
    <source>
        <strain evidence="11">CBS 10117</strain>
    </source>
</reference>
<dbReference type="SUPFAM" id="SSF52540">
    <property type="entry name" value="P-loop containing nucleoside triphosphate hydrolases"/>
    <property type="match status" value="2"/>
</dbReference>
<feature type="region of interest" description="Disordered" evidence="8">
    <location>
        <begin position="573"/>
        <end position="608"/>
    </location>
</feature>
<dbReference type="STRING" id="1296121.A0A1A6A8R5"/>
<dbReference type="PANTHER" id="PTHR48041:SF91">
    <property type="entry name" value="ABC TRANSPORTER G FAMILY MEMBER 28"/>
    <property type="match status" value="1"/>
</dbReference>
<evidence type="ECO:0000256" key="6">
    <source>
        <dbReference type="ARBA" id="ARBA00022989"/>
    </source>
</evidence>
<evidence type="ECO:0000313" key="11">
    <source>
        <dbReference type="EMBL" id="OBR86445.1"/>
    </source>
</evidence>
<feature type="transmembrane region" description="Helical" evidence="9">
    <location>
        <begin position="1505"/>
        <end position="1524"/>
    </location>
</feature>
<feature type="region of interest" description="Disordered" evidence="8">
    <location>
        <begin position="137"/>
        <end position="214"/>
    </location>
</feature>
<dbReference type="PROSITE" id="PS00211">
    <property type="entry name" value="ABC_TRANSPORTER_1"/>
    <property type="match status" value="1"/>
</dbReference>
<keyword evidence="4" id="KW-0547">Nucleotide-binding</keyword>
<dbReference type="Gene3D" id="3.40.50.300">
    <property type="entry name" value="P-loop containing nucleotide triphosphate hydrolases"/>
    <property type="match status" value="2"/>
</dbReference>
<evidence type="ECO:0000256" key="9">
    <source>
        <dbReference type="SAM" id="Phobius"/>
    </source>
</evidence>
<feature type="domain" description="ABC transporter" evidence="10">
    <location>
        <begin position="249"/>
        <end position="523"/>
    </location>
</feature>
<evidence type="ECO:0000256" key="2">
    <source>
        <dbReference type="ARBA" id="ARBA00022448"/>
    </source>
</evidence>
<feature type="transmembrane region" description="Helical" evidence="9">
    <location>
        <begin position="872"/>
        <end position="897"/>
    </location>
</feature>
<dbReference type="PANTHER" id="PTHR48041">
    <property type="entry name" value="ABC TRANSPORTER G FAMILY MEMBER 28"/>
    <property type="match status" value="1"/>
</dbReference>
<sequence length="1532" mass="166644">MSLKRGDDEDDVITGVGSSRIPTLGPPIQINRVAQKTRSQLNDTRSGDDGDDGDEETKLATKNGSDLANGQRGELGDRGGFEARPSGIGSASTFEVQVEGSSGVLDRDHKAQIKNEVASHGTLDAEDQSLNMTRIRRSSHGRHRPSDHSQPHIPARSSSNVPVSSADPAPSKEKAAHLATPQSPPGDLLYHTDIPQPEPDSGLRSRPGGGNALLNLPPPLPFHLSVEGLTIGVPDKKISSWIPTLPKYFKRDNKETLPPIGEEKPKKKWILKDVTCDCKSGEVLAILGGSGSGKTTLLNAIANRLSGLPTESGQVAYYSATRTPTSPSSTIPTNETRETDKRAVKGKKMSKSEMRRRIGFVRQQDYLVECLTVRETLTYAAKLRLPTSLSNEAITQIVDQTIDELGLKDAADTVVGGPLRKGISGGEKRRLSIGCVLVTLPSVMILDEPTSGLDAFTSYLLLLTLSHLARRGRTVILSIHAPRSDAFDIFDRIALLAKGEIVYSGLRSECLGWFSGLGERVEKGVNPLDFLIDISTIDNRTSEAEEASRERVSALVNAWKDRSPSDDQIVLSKSSVDSSHSSIHPQAHPDSEDGTEPAMTAEHRRGAGVDAERIDAKDERRPGLVKQTIVLTARAHRNVYRNVPQLVGFAVQAVLLGVIIGVTYYRLPETPTGIQSLKNLSFQLIPGVFYLQQVFWIYKFCTDLVIFDGEREDRLYDVTPYIISDFVSYLLPSILSPTIYVVLVYFISRLRTEDLAARLFTSIASTILVQFATQGLSLVSSSLLRSFAAASLVGNAFNLFMIMSSGFIVVHVPAYVAWIRWLSPYFYSFRIIATTQFKDRVFDCPQDSAANLNQCIGNNVLNGLNFDASINIGAWFGGLIGVTIAEYALACLILWIYPAGGVKHASEIESHSRGKGTDVMESNMTRDKIDVAVKNLTLVWERKGRGAVKDKQKTILNDISIDFPAGQISAILGPSGAGKSTLLQLIAGRPFNPGPLSRFSHSGSLLFAGEAASSASRSNVAFVEQDDDWHLPSLTVRETLTYAAILRLPDKMARRQKVARAETVLRMLGLKDCADLPVGGQLLKGISGGEKRRSSLAVQMINDPAVLVVDEPTSGLDASIALSVMQVLRDIAATGRTVIATIHQPRSDIWKLADNVTLLAKGGVVAFNGRRSEAVEYFTSIGHPMPSEFFNPADHLLDLVSADPRPEGYETSLTRVRDLTSRWSSQNVKETGGENEKAAQSTKVLSRGEGTTSMRVALPVVLERHWKNLWRRKDVFFNRLVQTPLLGAMFILFFQRLNHGPSGAQDRIGITIESTSAIAFVGLLNAMAIFPADRNLYLHEAKSSARYSPATFVITYTIVELGFELAGAIGYAAIMNIGVGMQTSVRIYFEFAITIWAMVNMGESFAMIFGSWIQTEGLTVTVVSTILSMIGQISGVISLSVPTWLAGLAWGTCVKAATRIQIINESVGLVFNCTPDQISSGACVAQSGEQLLALFGWKDLNTARYMGIMVAIAIAWRILAWLSLAGKVGGIR</sequence>
<accession>A0A1A6A8R5</accession>
<name>A0A1A6A8R5_9TREE</name>
<dbReference type="InterPro" id="IPR027417">
    <property type="entry name" value="P-loop_NTPase"/>
</dbReference>
<dbReference type="GO" id="GO:0016887">
    <property type="term" value="F:ATP hydrolysis activity"/>
    <property type="evidence" value="ECO:0007669"/>
    <property type="project" value="InterPro"/>
</dbReference>